<gene>
    <name evidence="1" type="ORF">BVC80_1663g32</name>
</gene>
<dbReference type="OrthoDB" id="631005at2759"/>
<accession>A0A200RBQ7</accession>
<name>A0A200RBQ7_MACCD</name>
<dbReference type="AlphaFoldDB" id="A0A200RBQ7"/>
<dbReference type="Proteomes" id="UP000195402">
    <property type="component" value="Unassembled WGS sequence"/>
</dbReference>
<protein>
    <submittedName>
        <fullName evidence="1">Uncharacterized protein</fullName>
    </submittedName>
</protein>
<evidence type="ECO:0000313" key="2">
    <source>
        <dbReference type="Proteomes" id="UP000195402"/>
    </source>
</evidence>
<dbReference type="PANTHER" id="PTHR36075:SF1">
    <property type="entry name" value="OS03G0595200 PROTEIN"/>
    <property type="match status" value="1"/>
</dbReference>
<sequence>MMRLENVDLRRLIIGYHLNLDVPQLPRLGSVLNENKKLFPWITLWSSYTDGFVIPSLTVEDLDISKSDVQKVKEVEPSSAKVSMKCWTGCQGRGHDLLETTQGKDLHKCVKQQDLNAASRKSVTMPKSSHRDWLDPHWLENQFERSYSH</sequence>
<evidence type="ECO:0000313" key="1">
    <source>
        <dbReference type="EMBL" id="OVA20141.1"/>
    </source>
</evidence>
<reference evidence="1 2" key="1">
    <citation type="journal article" date="2017" name="Mol. Plant">
        <title>The Genome of Medicinal Plant Macleaya cordata Provides New Insights into Benzylisoquinoline Alkaloids Metabolism.</title>
        <authorList>
            <person name="Liu X."/>
            <person name="Liu Y."/>
            <person name="Huang P."/>
            <person name="Ma Y."/>
            <person name="Qing Z."/>
            <person name="Tang Q."/>
            <person name="Cao H."/>
            <person name="Cheng P."/>
            <person name="Zheng Y."/>
            <person name="Yuan Z."/>
            <person name="Zhou Y."/>
            <person name="Liu J."/>
            <person name="Tang Z."/>
            <person name="Zhuo Y."/>
            <person name="Zhang Y."/>
            <person name="Yu L."/>
            <person name="Huang J."/>
            <person name="Yang P."/>
            <person name="Peng Q."/>
            <person name="Zhang J."/>
            <person name="Jiang W."/>
            <person name="Zhang Z."/>
            <person name="Lin K."/>
            <person name="Ro D.K."/>
            <person name="Chen X."/>
            <person name="Xiong X."/>
            <person name="Shang Y."/>
            <person name="Huang S."/>
            <person name="Zeng J."/>
        </authorList>
    </citation>
    <scope>NUCLEOTIDE SEQUENCE [LARGE SCALE GENOMIC DNA]</scope>
    <source>
        <strain evidence="2">cv. BLH2017</strain>
        <tissue evidence="1">Root</tissue>
    </source>
</reference>
<organism evidence="1 2">
    <name type="scientific">Macleaya cordata</name>
    <name type="common">Five-seeded plume-poppy</name>
    <name type="synonym">Bocconia cordata</name>
    <dbReference type="NCBI Taxonomy" id="56857"/>
    <lineage>
        <taxon>Eukaryota</taxon>
        <taxon>Viridiplantae</taxon>
        <taxon>Streptophyta</taxon>
        <taxon>Embryophyta</taxon>
        <taxon>Tracheophyta</taxon>
        <taxon>Spermatophyta</taxon>
        <taxon>Magnoliopsida</taxon>
        <taxon>Ranunculales</taxon>
        <taxon>Papaveraceae</taxon>
        <taxon>Papaveroideae</taxon>
        <taxon>Macleaya</taxon>
    </lineage>
</organism>
<dbReference type="PANTHER" id="PTHR36075">
    <property type="entry name" value="BNAA10G09820D PROTEIN"/>
    <property type="match status" value="1"/>
</dbReference>
<keyword evidence="2" id="KW-1185">Reference proteome</keyword>
<comment type="caution">
    <text evidence="1">The sequence shown here is derived from an EMBL/GenBank/DDBJ whole genome shotgun (WGS) entry which is preliminary data.</text>
</comment>
<proteinExistence type="predicted"/>
<dbReference type="InParanoid" id="A0A200RBQ7"/>
<dbReference type="EMBL" id="MVGT01000146">
    <property type="protein sequence ID" value="OVA20141.1"/>
    <property type="molecule type" value="Genomic_DNA"/>
</dbReference>